<evidence type="ECO:0000313" key="2">
    <source>
        <dbReference type="Proteomes" id="UP001627154"/>
    </source>
</evidence>
<organism evidence="1 2">
    <name type="scientific">Trichogramma kaykai</name>
    <dbReference type="NCBI Taxonomy" id="54128"/>
    <lineage>
        <taxon>Eukaryota</taxon>
        <taxon>Metazoa</taxon>
        <taxon>Ecdysozoa</taxon>
        <taxon>Arthropoda</taxon>
        <taxon>Hexapoda</taxon>
        <taxon>Insecta</taxon>
        <taxon>Pterygota</taxon>
        <taxon>Neoptera</taxon>
        <taxon>Endopterygota</taxon>
        <taxon>Hymenoptera</taxon>
        <taxon>Apocrita</taxon>
        <taxon>Proctotrupomorpha</taxon>
        <taxon>Chalcidoidea</taxon>
        <taxon>Trichogrammatidae</taxon>
        <taxon>Trichogramma</taxon>
    </lineage>
</organism>
<dbReference type="EMBL" id="JBJJXI010000128">
    <property type="protein sequence ID" value="KAL3388732.1"/>
    <property type="molecule type" value="Genomic_DNA"/>
</dbReference>
<dbReference type="PANTHER" id="PTHR46579:SF1">
    <property type="entry name" value="F5_8 TYPE C DOMAIN-CONTAINING PROTEIN"/>
    <property type="match status" value="1"/>
</dbReference>
<name>A0ABD2W6J8_9HYME</name>
<gene>
    <name evidence="1" type="ORF">TKK_016161</name>
</gene>
<keyword evidence="2" id="KW-1185">Reference proteome</keyword>
<protein>
    <recommendedName>
        <fullName evidence="3">Transposase domain-containing protein</fullName>
    </recommendedName>
</protein>
<dbReference type="Proteomes" id="UP001627154">
    <property type="component" value="Unassembled WGS sequence"/>
</dbReference>
<dbReference type="PANTHER" id="PTHR46579">
    <property type="entry name" value="F5/8 TYPE C DOMAIN-CONTAINING PROTEIN-RELATED"/>
    <property type="match status" value="1"/>
</dbReference>
<sequence length="890" mass="103066">MANDTKKMYFKMCSEKLLSSYAVRKLQSSRSKIKSKKFLESHGDVQDDEDNRMPHIQSSDYWTQSAENCEVSSENCQIQRGSMIDLENDRCEHNCANQNDSSHSENGCSDNDDYNKYSTFIENSAVYDQRFDEVEDLHERYYIPDDLFNSDVEVDDENQRKLKPQTLEELLNMDGFAETIVTPTKTSPLHLLFLIIRFSVMNKLSVSTLSGLLTLVNSIFKDPIFPESRYMIDKFFNGNPNTYFYAICPNEKCKAHLGKLEDLDVNSQCRSCNKLIGKIDHASDNFYVMIDPSEGIINALKSNEKHYDYVVNHRIHEIGHYKDIYDGYLYQKFVSSLSPEDQKQYVTVTFNSDGAAPFKSSPLSVWPIYLMVNEIPPQERFKNIITCAIWFNRKKPDMKSFLKEFVLMINNISNKGISCTIMGKKLDLKLYSLVCCVDSVARAPMQGLTQFNGKFGCNWCLHPTTWCKSSKYPIKIIPLRTVEGMLKDIACLRHKYVSHGVKSATPLLKLNRFDIIEGFTPDYMHCVLAGVAKQISGYFINNENSDFYQEYLNKMKFPHQVCRITRPLSYSKYWKCREWENWILYASLPLFSLTLEQDDIEYWALLVRSLFILLKVDITDTELDRADEMLYYFVTKTQEKFKIRAMTFNMHQLLHICKSVKNWGPLWAHSAFAFESGNHELLQAIHSGRGVISQILRYININQCSKKIEKQIFPENCEILNKYCINKLRTKVKKTLKLSNIRYFGKGVKTSELYINTYNLPSQCKSYRRMIKNNCTYVSNLKACAKSDNSKALLTDGSFVELIEFFVDEKSKTELTLCRIIKISKTSILGNNISKEAKKLKLDEIHLKQVSSTQIKNVMVIPTASIESICVYIIIDDKAYICPTPNLYYY</sequence>
<evidence type="ECO:0008006" key="3">
    <source>
        <dbReference type="Google" id="ProtNLM"/>
    </source>
</evidence>
<evidence type="ECO:0000313" key="1">
    <source>
        <dbReference type="EMBL" id="KAL3388732.1"/>
    </source>
</evidence>
<comment type="caution">
    <text evidence="1">The sequence shown here is derived from an EMBL/GenBank/DDBJ whole genome shotgun (WGS) entry which is preliminary data.</text>
</comment>
<proteinExistence type="predicted"/>
<accession>A0ABD2W6J8</accession>
<dbReference type="AlphaFoldDB" id="A0ABD2W6J8"/>
<reference evidence="1 2" key="1">
    <citation type="journal article" date="2024" name="bioRxiv">
        <title>A reference genome for Trichogramma kaykai: A tiny desert-dwelling parasitoid wasp with competing sex-ratio distorters.</title>
        <authorList>
            <person name="Culotta J."/>
            <person name="Lindsey A.R."/>
        </authorList>
    </citation>
    <scope>NUCLEOTIDE SEQUENCE [LARGE SCALE GENOMIC DNA]</scope>
    <source>
        <strain evidence="1 2">KSX58</strain>
    </source>
</reference>